<proteinExistence type="predicted"/>
<dbReference type="GO" id="GO:0006614">
    <property type="term" value="P:SRP-dependent cotranslational protein targeting to membrane"/>
    <property type="evidence" value="ECO:0007669"/>
    <property type="project" value="InterPro"/>
</dbReference>
<feature type="domain" description="SRP9" evidence="1">
    <location>
        <begin position="5"/>
        <end position="72"/>
    </location>
</feature>
<organism evidence="2 3">
    <name type="scientific">Cryptosporidium xiaoi</name>
    <dbReference type="NCBI Taxonomy" id="659607"/>
    <lineage>
        <taxon>Eukaryota</taxon>
        <taxon>Sar</taxon>
        <taxon>Alveolata</taxon>
        <taxon>Apicomplexa</taxon>
        <taxon>Conoidasida</taxon>
        <taxon>Coccidia</taxon>
        <taxon>Eucoccidiorida</taxon>
        <taxon>Eimeriorina</taxon>
        <taxon>Cryptosporidiidae</taxon>
        <taxon>Cryptosporidium</taxon>
    </lineage>
</organism>
<dbReference type="GO" id="GO:0008312">
    <property type="term" value="F:7S RNA binding"/>
    <property type="evidence" value="ECO:0007669"/>
    <property type="project" value="InterPro"/>
</dbReference>
<dbReference type="Proteomes" id="UP001311799">
    <property type="component" value="Unassembled WGS sequence"/>
</dbReference>
<accession>A0AAV9XV94</accession>
<dbReference type="AlphaFoldDB" id="A0AAV9XV94"/>
<name>A0AAV9XV94_9CRYT</name>
<gene>
    <name evidence="2" type="ORF">RS030_3459</name>
</gene>
<evidence type="ECO:0000313" key="3">
    <source>
        <dbReference type="Proteomes" id="UP001311799"/>
    </source>
</evidence>
<comment type="caution">
    <text evidence="2">The sequence shown here is derived from an EMBL/GenBank/DDBJ whole genome shotgun (WGS) entry which is preliminary data.</text>
</comment>
<evidence type="ECO:0000313" key="2">
    <source>
        <dbReference type="EMBL" id="KAK6588606.1"/>
    </source>
</evidence>
<evidence type="ECO:0000259" key="1">
    <source>
        <dbReference type="Pfam" id="PF05486"/>
    </source>
</evidence>
<dbReference type="EMBL" id="JAWDEY010000031">
    <property type="protein sequence ID" value="KAK6588606.1"/>
    <property type="molecule type" value="Genomic_DNA"/>
</dbReference>
<dbReference type="GO" id="GO:0048500">
    <property type="term" value="C:signal recognition particle"/>
    <property type="evidence" value="ECO:0007669"/>
    <property type="project" value="InterPro"/>
</dbReference>
<reference evidence="2 3" key="1">
    <citation type="submission" date="2023-10" db="EMBL/GenBank/DDBJ databases">
        <title>Comparative genomics analysis reveals potential genetic determinants of host preference in Cryptosporidium xiaoi.</title>
        <authorList>
            <person name="Xiao L."/>
            <person name="Li J."/>
        </authorList>
    </citation>
    <scope>NUCLEOTIDE SEQUENCE [LARGE SCALE GENOMIC DNA]</scope>
    <source>
        <strain evidence="2 3">52996</strain>
    </source>
</reference>
<dbReference type="Gene3D" id="3.30.720.10">
    <property type="entry name" value="Signal recognition particle alu RNA binding heterodimer, srp9/1"/>
    <property type="match status" value="1"/>
</dbReference>
<sequence length="77" mass="9082">MVLFHDFNEFEMAGYSLLSTNPIKTKLVIKIQKSKGNRLILRITNNKHSVTHNYKFSKNTSRDNERLKNLISKFLKK</sequence>
<keyword evidence="3" id="KW-1185">Reference proteome</keyword>
<dbReference type="Pfam" id="PF05486">
    <property type="entry name" value="SRP9-21"/>
    <property type="match status" value="1"/>
</dbReference>
<protein>
    <recommendedName>
        <fullName evidence="1">SRP9 domain-containing protein</fullName>
    </recommendedName>
</protein>
<dbReference type="InterPro" id="IPR009018">
    <property type="entry name" value="Signal_recog_particle_SRP9/14"/>
</dbReference>
<dbReference type="InterPro" id="IPR039432">
    <property type="entry name" value="SRP9_dom"/>
</dbReference>
<dbReference type="SUPFAM" id="SSF54762">
    <property type="entry name" value="Signal recognition particle alu RNA binding heterodimer, SRP9/14"/>
    <property type="match status" value="1"/>
</dbReference>